<sequence>MCAYCGCLLEEMAGAIKNAGIFCVLIHQDLRIFRPVGGSLQPSASGKTGIGSFLGGLERCAVLHSVRHDAMARKQVLEENSLSVCMLV</sequence>
<dbReference type="EMBL" id="BMAV01022036">
    <property type="protein sequence ID" value="GFY76622.1"/>
    <property type="molecule type" value="Genomic_DNA"/>
</dbReference>
<protein>
    <submittedName>
        <fullName evidence="1">Uncharacterized protein</fullName>
    </submittedName>
</protein>
<evidence type="ECO:0000313" key="2">
    <source>
        <dbReference type="Proteomes" id="UP000886998"/>
    </source>
</evidence>
<gene>
    <name evidence="1" type="ORF">TNIN_131711</name>
</gene>
<organism evidence="1 2">
    <name type="scientific">Trichonephila inaurata madagascariensis</name>
    <dbReference type="NCBI Taxonomy" id="2747483"/>
    <lineage>
        <taxon>Eukaryota</taxon>
        <taxon>Metazoa</taxon>
        <taxon>Ecdysozoa</taxon>
        <taxon>Arthropoda</taxon>
        <taxon>Chelicerata</taxon>
        <taxon>Arachnida</taxon>
        <taxon>Araneae</taxon>
        <taxon>Araneomorphae</taxon>
        <taxon>Entelegynae</taxon>
        <taxon>Araneoidea</taxon>
        <taxon>Nephilidae</taxon>
        <taxon>Trichonephila</taxon>
        <taxon>Trichonephila inaurata</taxon>
    </lineage>
</organism>
<name>A0A8X6YUB3_9ARAC</name>
<evidence type="ECO:0000313" key="1">
    <source>
        <dbReference type="EMBL" id="GFY76622.1"/>
    </source>
</evidence>
<comment type="caution">
    <text evidence="1">The sequence shown here is derived from an EMBL/GenBank/DDBJ whole genome shotgun (WGS) entry which is preliminary data.</text>
</comment>
<keyword evidence="2" id="KW-1185">Reference proteome</keyword>
<dbReference type="Proteomes" id="UP000886998">
    <property type="component" value="Unassembled WGS sequence"/>
</dbReference>
<accession>A0A8X6YUB3</accession>
<reference evidence="1" key="1">
    <citation type="submission" date="2020-08" db="EMBL/GenBank/DDBJ databases">
        <title>Multicomponent nature underlies the extraordinary mechanical properties of spider dragline silk.</title>
        <authorList>
            <person name="Kono N."/>
            <person name="Nakamura H."/>
            <person name="Mori M."/>
            <person name="Yoshida Y."/>
            <person name="Ohtoshi R."/>
            <person name="Malay A.D."/>
            <person name="Moran D.A.P."/>
            <person name="Tomita M."/>
            <person name="Numata K."/>
            <person name="Arakawa K."/>
        </authorList>
    </citation>
    <scope>NUCLEOTIDE SEQUENCE</scope>
</reference>
<proteinExistence type="predicted"/>
<dbReference type="AlphaFoldDB" id="A0A8X6YUB3"/>